<evidence type="ECO:0000259" key="5">
    <source>
        <dbReference type="SMART" id="SM00451"/>
    </source>
</evidence>
<dbReference type="STRING" id="1160509.A0A3N4INE2"/>
<sequence>MSEYWKSTPKYYCKHCTTFVVDTKIGRTNHEATAKHQVALKRFLRELHRTSERNERDSERAKREVARLNALTGSGTVDTKETKEDGTDKPKPRPIAVPKPVAGLARKEQPRKQMTEAEKKAHMKQLEDLGVALPTEVRGEMAMAGEWQVVEEPVQPKANAFGIGPKLIMTEDEEADLERNLKRKYNGQMQELDAEMKAIKKWKPVEKIYTGDDEEDDLADLGPIKLKPKEVKVEPPPTGFVPIKLENEPTVRMMPVKTEPVEETIDTVAPKVEEPQVVFKARKARSVRKRE</sequence>
<dbReference type="PANTHER" id="PTHR13173">
    <property type="entry name" value="WW DOMAIN BINDING PROTEIN 4"/>
    <property type="match status" value="1"/>
</dbReference>
<dbReference type="GO" id="GO:0008270">
    <property type="term" value="F:zinc ion binding"/>
    <property type="evidence" value="ECO:0007669"/>
    <property type="project" value="UniProtKB-KW"/>
</dbReference>
<gene>
    <name evidence="6" type="ORF">BJ508DRAFT_410758</name>
</gene>
<dbReference type="PANTHER" id="PTHR13173:SF10">
    <property type="entry name" value="WW DOMAIN-BINDING PROTEIN 4"/>
    <property type="match status" value="1"/>
</dbReference>
<dbReference type="InterPro" id="IPR003604">
    <property type="entry name" value="Matrin/U1-like-C_Znf_C2H2"/>
</dbReference>
<dbReference type="OrthoDB" id="191651at2759"/>
<feature type="region of interest" description="Disordered" evidence="4">
    <location>
        <begin position="68"/>
        <end position="110"/>
    </location>
</feature>
<dbReference type="AlphaFoldDB" id="A0A3N4INE2"/>
<keyword evidence="2" id="KW-0863">Zinc-finger</keyword>
<dbReference type="Pfam" id="PF06220">
    <property type="entry name" value="zf-U1"/>
    <property type="match status" value="1"/>
</dbReference>
<feature type="domain" description="U1-type" evidence="5">
    <location>
        <begin position="8"/>
        <end position="43"/>
    </location>
</feature>
<dbReference type="Gene3D" id="3.30.160.60">
    <property type="entry name" value="Classic Zinc Finger"/>
    <property type="match status" value="1"/>
</dbReference>
<protein>
    <recommendedName>
        <fullName evidence="5">U1-type domain-containing protein</fullName>
    </recommendedName>
</protein>
<reference evidence="6 7" key="1">
    <citation type="journal article" date="2018" name="Nat. Ecol. Evol.">
        <title>Pezizomycetes genomes reveal the molecular basis of ectomycorrhizal truffle lifestyle.</title>
        <authorList>
            <person name="Murat C."/>
            <person name="Payen T."/>
            <person name="Noel B."/>
            <person name="Kuo A."/>
            <person name="Morin E."/>
            <person name="Chen J."/>
            <person name="Kohler A."/>
            <person name="Krizsan K."/>
            <person name="Balestrini R."/>
            <person name="Da Silva C."/>
            <person name="Montanini B."/>
            <person name="Hainaut M."/>
            <person name="Levati E."/>
            <person name="Barry K.W."/>
            <person name="Belfiori B."/>
            <person name="Cichocki N."/>
            <person name="Clum A."/>
            <person name="Dockter R.B."/>
            <person name="Fauchery L."/>
            <person name="Guy J."/>
            <person name="Iotti M."/>
            <person name="Le Tacon F."/>
            <person name="Lindquist E.A."/>
            <person name="Lipzen A."/>
            <person name="Malagnac F."/>
            <person name="Mello A."/>
            <person name="Molinier V."/>
            <person name="Miyauchi S."/>
            <person name="Poulain J."/>
            <person name="Riccioni C."/>
            <person name="Rubini A."/>
            <person name="Sitrit Y."/>
            <person name="Splivallo R."/>
            <person name="Traeger S."/>
            <person name="Wang M."/>
            <person name="Zifcakova L."/>
            <person name="Wipf D."/>
            <person name="Zambonelli A."/>
            <person name="Paolocci F."/>
            <person name="Nowrousian M."/>
            <person name="Ottonello S."/>
            <person name="Baldrian P."/>
            <person name="Spatafora J.W."/>
            <person name="Henrissat B."/>
            <person name="Nagy L.G."/>
            <person name="Aury J.M."/>
            <person name="Wincker P."/>
            <person name="Grigoriev I.V."/>
            <person name="Bonfante P."/>
            <person name="Martin F.M."/>
        </authorList>
    </citation>
    <scope>NUCLEOTIDE SEQUENCE [LARGE SCALE GENOMIC DNA]</scope>
    <source>
        <strain evidence="6 7">RN42</strain>
    </source>
</reference>
<dbReference type="InterPro" id="IPR036236">
    <property type="entry name" value="Znf_C2H2_sf"/>
</dbReference>
<feature type="compositionally biased region" description="Basic and acidic residues" evidence="4">
    <location>
        <begin position="78"/>
        <end position="91"/>
    </location>
</feature>
<dbReference type="InterPro" id="IPR040023">
    <property type="entry name" value="WBP4"/>
</dbReference>
<dbReference type="InterPro" id="IPR013085">
    <property type="entry name" value="U1-CZ_Znf_C2H2"/>
</dbReference>
<evidence type="ECO:0000256" key="1">
    <source>
        <dbReference type="ARBA" id="ARBA00022723"/>
    </source>
</evidence>
<evidence type="ECO:0000313" key="6">
    <source>
        <dbReference type="EMBL" id="RPA87226.1"/>
    </source>
</evidence>
<dbReference type="EMBL" id="ML119647">
    <property type="protein sequence ID" value="RPA87226.1"/>
    <property type="molecule type" value="Genomic_DNA"/>
</dbReference>
<proteinExistence type="predicted"/>
<dbReference type="Proteomes" id="UP000275078">
    <property type="component" value="Unassembled WGS sequence"/>
</dbReference>
<evidence type="ECO:0000256" key="2">
    <source>
        <dbReference type="ARBA" id="ARBA00022771"/>
    </source>
</evidence>
<keyword evidence="7" id="KW-1185">Reference proteome</keyword>
<dbReference type="SUPFAM" id="SSF57667">
    <property type="entry name" value="beta-beta-alpha zinc fingers"/>
    <property type="match status" value="1"/>
</dbReference>
<dbReference type="SMART" id="SM00451">
    <property type="entry name" value="ZnF_U1"/>
    <property type="match status" value="1"/>
</dbReference>
<evidence type="ECO:0000256" key="4">
    <source>
        <dbReference type="SAM" id="MobiDB-lite"/>
    </source>
</evidence>
<name>A0A3N4INE2_ASCIM</name>
<evidence type="ECO:0000313" key="7">
    <source>
        <dbReference type="Proteomes" id="UP000275078"/>
    </source>
</evidence>
<dbReference type="GO" id="GO:0003723">
    <property type="term" value="F:RNA binding"/>
    <property type="evidence" value="ECO:0007669"/>
    <property type="project" value="TreeGrafter"/>
</dbReference>
<evidence type="ECO:0000256" key="3">
    <source>
        <dbReference type="ARBA" id="ARBA00022833"/>
    </source>
</evidence>
<keyword evidence="1" id="KW-0479">Metal-binding</keyword>
<organism evidence="6 7">
    <name type="scientific">Ascobolus immersus RN42</name>
    <dbReference type="NCBI Taxonomy" id="1160509"/>
    <lineage>
        <taxon>Eukaryota</taxon>
        <taxon>Fungi</taxon>
        <taxon>Dikarya</taxon>
        <taxon>Ascomycota</taxon>
        <taxon>Pezizomycotina</taxon>
        <taxon>Pezizomycetes</taxon>
        <taxon>Pezizales</taxon>
        <taxon>Ascobolaceae</taxon>
        <taxon>Ascobolus</taxon>
    </lineage>
</organism>
<accession>A0A3N4INE2</accession>
<dbReference type="GO" id="GO:0000398">
    <property type="term" value="P:mRNA splicing, via spliceosome"/>
    <property type="evidence" value="ECO:0007669"/>
    <property type="project" value="InterPro"/>
</dbReference>
<dbReference type="GO" id="GO:0071011">
    <property type="term" value="C:precatalytic spliceosome"/>
    <property type="evidence" value="ECO:0007669"/>
    <property type="project" value="TreeGrafter"/>
</dbReference>
<keyword evidence="3" id="KW-0862">Zinc</keyword>